<dbReference type="EMBL" id="CP130319">
    <property type="protein sequence ID" value="WNR46259.1"/>
    <property type="molecule type" value="Genomic_DNA"/>
</dbReference>
<proteinExistence type="predicted"/>
<keyword evidence="2" id="KW-1185">Reference proteome</keyword>
<dbReference type="AlphaFoldDB" id="A0AA96LS55"/>
<dbReference type="Proteomes" id="UP001304650">
    <property type="component" value="Chromosome"/>
</dbReference>
<accession>A0AA96LS55</accession>
<dbReference type="InterPro" id="IPR036237">
    <property type="entry name" value="Xyl_isomerase-like_sf"/>
</dbReference>
<protein>
    <submittedName>
        <fullName evidence="1">Sugar phosphate isomerase/epimerase</fullName>
    </submittedName>
</protein>
<evidence type="ECO:0000313" key="1">
    <source>
        <dbReference type="EMBL" id="WNR46259.1"/>
    </source>
</evidence>
<dbReference type="SUPFAM" id="SSF51658">
    <property type="entry name" value="Xylose isomerase-like"/>
    <property type="match status" value="1"/>
</dbReference>
<dbReference type="KEGG" id="proo:MJB10_09240"/>
<name>A0AA96LS55_9BACL</name>
<dbReference type="GO" id="GO:0016853">
    <property type="term" value="F:isomerase activity"/>
    <property type="evidence" value="ECO:0007669"/>
    <property type="project" value="UniProtKB-KW"/>
</dbReference>
<sequence>MEMKWLKSVWGMGGSMEEQFAAIAEAGYDGIESPLPLEKDEQLFRSLLEAYNFKYAAMIFTGDDHLATFRYGLEAAARFDPLVIVAHSAKDAMPYEEQLHFYKEAVRMERYYGISVGHETHRGRAMFTPWVTSKLLQEVEDLRITADFSHWCCVCESLLEHHHQAVQLACQRTIHIHGRVGHAQGPQVPDPSAPEYANELQVHLGWWMEILSERRSEGASIMTFTPEFGPSPYMPTIPHTKQPVADLFHICRWTKDHVRQVWNQLSERV</sequence>
<gene>
    <name evidence="1" type="ORF">MJB10_09240</name>
</gene>
<reference evidence="1" key="1">
    <citation type="submission" date="2022-02" db="EMBL/GenBank/DDBJ databases">
        <title>Paenibacillus sp. MBLB1832 Whole Genome Shotgun Sequencing.</title>
        <authorList>
            <person name="Hwang C.Y."/>
            <person name="Cho E.-S."/>
            <person name="Seo M.-J."/>
        </authorList>
    </citation>
    <scope>NUCLEOTIDE SEQUENCE</scope>
    <source>
        <strain evidence="1">MBLB1832</strain>
    </source>
</reference>
<dbReference type="Gene3D" id="3.20.20.150">
    <property type="entry name" value="Divalent-metal-dependent TIM barrel enzymes"/>
    <property type="match status" value="1"/>
</dbReference>
<evidence type="ECO:0000313" key="2">
    <source>
        <dbReference type="Proteomes" id="UP001304650"/>
    </source>
</evidence>
<organism evidence="1 2">
    <name type="scientific">Paenibacillus roseopurpureus</name>
    <dbReference type="NCBI Taxonomy" id="2918901"/>
    <lineage>
        <taxon>Bacteria</taxon>
        <taxon>Bacillati</taxon>
        <taxon>Bacillota</taxon>
        <taxon>Bacilli</taxon>
        <taxon>Bacillales</taxon>
        <taxon>Paenibacillaceae</taxon>
        <taxon>Paenibacillus</taxon>
    </lineage>
</organism>
<keyword evidence="1" id="KW-0413">Isomerase</keyword>
<dbReference type="RefSeq" id="WP_314803829.1">
    <property type="nucleotide sequence ID" value="NZ_CP130319.1"/>
</dbReference>